<evidence type="ECO:0000313" key="3">
    <source>
        <dbReference type="Proteomes" id="UP000278627"/>
    </source>
</evidence>
<proteinExistence type="predicted"/>
<keyword evidence="1" id="KW-0732">Signal</keyword>
<accession>A0A0N4TLM9</accession>
<dbReference type="EMBL" id="UZAD01013151">
    <property type="protein sequence ID" value="VDN90451.1"/>
    <property type="molecule type" value="Genomic_DNA"/>
</dbReference>
<evidence type="ECO:0000313" key="4">
    <source>
        <dbReference type="WBParaSite" id="BPAG_0000930301-mRNA-1"/>
    </source>
</evidence>
<evidence type="ECO:0000313" key="2">
    <source>
        <dbReference type="EMBL" id="VDN90451.1"/>
    </source>
</evidence>
<keyword evidence="3" id="KW-1185">Reference proteome</keyword>
<reference evidence="2 3" key="2">
    <citation type="submission" date="2018-11" db="EMBL/GenBank/DDBJ databases">
        <authorList>
            <consortium name="Pathogen Informatics"/>
        </authorList>
    </citation>
    <scope>NUCLEOTIDE SEQUENCE [LARGE SCALE GENOMIC DNA]</scope>
</reference>
<dbReference type="WBParaSite" id="BPAG_0000930301-mRNA-1">
    <property type="protein sequence ID" value="BPAG_0000930301-mRNA-1"/>
    <property type="gene ID" value="BPAG_0000930301"/>
</dbReference>
<dbReference type="AlphaFoldDB" id="A0A0N4TLM9"/>
<name>A0A0N4TLM9_BRUPA</name>
<gene>
    <name evidence="2" type="ORF">BPAG_LOCUS9265</name>
</gene>
<feature type="chain" id="PRO_5043122059" evidence="1">
    <location>
        <begin position="29"/>
        <end position="71"/>
    </location>
</feature>
<feature type="signal peptide" evidence="1">
    <location>
        <begin position="1"/>
        <end position="28"/>
    </location>
</feature>
<evidence type="ECO:0000256" key="1">
    <source>
        <dbReference type="SAM" id="SignalP"/>
    </source>
</evidence>
<protein>
    <submittedName>
        <fullName evidence="4">Secreted protein</fullName>
    </submittedName>
</protein>
<organism evidence="4">
    <name type="scientific">Brugia pahangi</name>
    <name type="common">Filarial nematode worm</name>
    <dbReference type="NCBI Taxonomy" id="6280"/>
    <lineage>
        <taxon>Eukaryota</taxon>
        <taxon>Metazoa</taxon>
        <taxon>Ecdysozoa</taxon>
        <taxon>Nematoda</taxon>
        <taxon>Chromadorea</taxon>
        <taxon>Rhabditida</taxon>
        <taxon>Spirurina</taxon>
        <taxon>Spiruromorpha</taxon>
        <taxon>Filarioidea</taxon>
        <taxon>Onchocercidae</taxon>
        <taxon>Brugia</taxon>
    </lineage>
</organism>
<sequence length="71" mass="8249">MSLRAVKWCISPMCLVLLDIVLEYKGQGNGYFTYFERDHTDLRQVDPNYKVDKVDVKKYTTTSTGWNILAV</sequence>
<dbReference type="Proteomes" id="UP000278627">
    <property type="component" value="Unassembled WGS sequence"/>
</dbReference>
<reference evidence="4" key="1">
    <citation type="submission" date="2017-02" db="UniProtKB">
        <authorList>
            <consortium name="WormBaseParasite"/>
        </authorList>
    </citation>
    <scope>IDENTIFICATION</scope>
</reference>